<comment type="caution">
    <text evidence="3">The sequence shown here is derived from an EMBL/GenBank/DDBJ whole genome shotgun (WGS) entry which is preliminary data.</text>
</comment>
<name>A0A9D2DE41_9BACT</name>
<dbReference type="Proteomes" id="UP000824014">
    <property type="component" value="Unassembled WGS sequence"/>
</dbReference>
<gene>
    <name evidence="3" type="ORF">H9816_04770</name>
</gene>
<protein>
    <submittedName>
        <fullName evidence="3">DUF4834 family protein</fullName>
    </submittedName>
</protein>
<reference evidence="3" key="2">
    <citation type="submission" date="2021-04" db="EMBL/GenBank/DDBJ databases">
        <authorList>
            <person name="Gilroy R."/>
        </authorList>
    </citation>
    <scope>NUCLEOTIDE SEQUENCE</scope>
    <source>
        <strain evidence="3">ChiHjej11B10-19426</strain>
    </source>
</reference>
<keyword evidence="2" id="KW-1133">Transmembrane helix</keyword>
<keyword evidence="2" id="KW-0472">Membrane</keyword>
<evidence type="ECO:0000256" key="2">
    <source>
        <dbReference type="SAM" id="Phobius"/>
    </source>
</evidence>
<accession>A0A9D2DE41</accession>
<evidence type="ECO:0000313" key="3">
    <source>
        <dbReference type="EMBL" id="HIZ15204.1"/>
    </source>
</evidence>
<reference evidence="3" key="1">
    <citation type="journal article" date="2021" name="PeerJ">
        <title>Extensive microbial diversity within the chicken gut microbiome revealed by metagenomics and culture.</title>
        <authorList>
            <person name="Gilroy R."/>
            <person name="Ravi A."/>
            <person name="Getino M."/>
            <person name="Pursley I."/>
            <person name="Horton D.L."/>
            <person name="Alikhan N.F."/>
            <person name="Baker D."/>
            <person name="Gharbi K."/>
            <person name="Hall N."/>
            <person name="Watson M."/>
            <person name="Adriaenssens E.M."/>
            <person name="Foster-Nyarko E."/>
            <person name="Jarju S."/>
            <person name="Secka A."/>
            <person name="Antonio M."/>
            <person name="Oren A."/>
            <person name="Chaudhuri R.R."/>
            <person name="La Ragione R."/>
            <person name="Hildebrand F."/>
            <person name="Pallen M.J."/>
        </authorList>
    </citation>
    <scope>NUCLEOTIDE SEQUENCE</scope>
    <source>
        <strain evidence="3">ChiHjej11B10-19426</strain>
    </source>
</reference>
<keyword evidence="2" id="KW-0812">Transmembrane</keyword>
<dbReference type="AlphaFoldDB" id="A0A9D2DE41"/>
<sequence>MKSTGIGTYILITILILLVFGLISVGDVLSAVFYVLLGIAVLILAGLLFLQYKLRRIRRQMEQNGESARSYSWGSRSSRQPRQDGEVTVHQTRTATEKVVSNQVGDYVEYEDIREERTEETTK</sequence>
<feature type="transmembrane region" description="Helical" evidence="2">
    <location>
        <begin position="7"/>
        <end position="25"/>
    </location>
</feature>
<evidence type="ECO:0000256" key="1">
    <source>
        <dbReference type="SAM" id="MobiDB-lite"/>
    </source>
</evidence>
<organism evidence="3 4">
    <name type="scientific">Candidatus Tidjanibacter faecipullorum</name>
    <dbReference type="NCBI Taxonomy" id="2838766"/>
    <lineage>
        <taxon>Bacteria</taxon>
        <taxon>Pseudomonadati</taxon>
        <taxon>Bacteroidota</taxon>
        <taxon>Bacteroidia</taxon>
        <taxon>Bacteroidales</taxon>
        <taxon>Rikenellaceae</taxon>
        <taxon>Tidjanibacter</taxon>
    </lineage>
</organism>
<feature type="compositionally biased region" description="Low complexity" evidence="1">
    <location>
        <begin position="67"/>
        <end position="78"/>
    </location>
</feature>
<feature type="region of interest" description="Disordered" evidence="1">
    <location>
        <begin position="62"/>
        <end position="93"/>
    </location>
</feature>
<evidence type="ECO:0000313" key="4">
    <source>
        <dbReference type="Proteomes" id="UP000824014"/>
    </source>
</evidence>
<dbReference type="EMBL" id="DXCC01000015">
    <property type="protein sequence ID" value="HIZ15204.1"/>
    <property type="molecule type" value="Genomic_DNA"/>
</dbReference>
<proteinExistence type="predicted"/>
<feature type="transmembrane region" description="Helical" evidence="2">
    <location>
        <begin position="31"/>
        <end position="50"/>
    </location>
</feature>